<sequence>MLPNRLDQLRRQHNLTHQQMADKLGITRQAYGHYENGKREPDCETLKKIADFFHTSIDYLLGRTDNTSQQCNNQEKLVEQYPDHSDIDQDLLRRIVETTKEDPYQSLFFDDTLGTPKDEREEIVRGL</sequence>
<dbReference type="KEGG" id="ntr:B0W44_16830"/>
<dbReference type="CDD" id="cd00093">
    <property type="entry name" value="HTH_XRE"/>
    <property type="match status" value="1"/>
</dbReference>
<dbReference type="EMBL" id="CP019699">
    <property type="protein sequence ID" value="AQS57164.1"/>
    <property type="molecule type" value="Genomic_DNA"/>
</dbReference>
<dbReference type="InterPro" id="IPR010982">
    <property type="entry name" value="Lambda_DNA-bd_dom_sf"/>
</dbReference>
<dbReference type="PROSITE" id="PS50943">
    <property type="entry name" value="HTH_CROC1"/>
    <property type="match status" value="1"/>
</dbReference>
<dbReference type="Pfam" id="PF01381">
    <property type="entry name" value="HTH_3"/>
    <property type="match status" value="1"/>
</dbReference>
<dbReference type="SMART" id="SM00530">
    <property type="entry name" value="HTH_XRE"/>
    <property type="match status" value="1"/>
</dbReference>
<evidence type="ECO:0000256" key="1">
    <source>
        <dbReference type="ARBA" id="ARBA00023125"/>
    </source>
</evidence>
<keyword evidence="4" id="KW-1185">Reference proteome</keyword>
<evidence type="ECO:0000313" key="3">
    <source>
        <dbReference type="EMBL" id="AQS57164.1"/>
    </source>
</evidence>
<feature type="domain" description="HTH cro/C1-type" evidence="2">
    <location>
        <begin position="6"/>
        <end position="60"/>
    </location>
</feature>
<keyword evidence="1" id="KW-0238">DNA-binding</keyword>
<dbReference type="Gene3D" id="1.10.260.40">
    <property type="entry name" value="lambda repressor-like DNA-binding domains"/>
    <property type="match status" value="1"/>
</dbReference>
<dbReference type="InterPro" id="IPR001387">
    <property type="entry name" value="Cro/C1-type_HTH"/>
</dbReference>
<proteinExistence type="predicted"/>
<dbReference type="Proteomes" id="UP000188603">
    <property type="component" value="Chromosome"/>
</dbReference>
<reference evidence="3 4" key="1">
    <citation type="journal article" date="2015" name="Int. J. Syst. Evol. Microbiol.">
        <title>Novibacillus thermophilus gen. nov., sp. nov., a Gram-staining-negative and moderately thermophilic member of the family Thermoactinomycetaceae.</title>
        <authorList>
            <person name="Yang G."/>
            <person name="Chen J."/>
            <person name="Zhou S."/>
        </authorList>
    </citation>
    <scope>NUCLEOTIDE SEQUENCE [LARGE SCALE GENOMIC DNA]</scope>
    <source>
        <strain evidence="3 4">SG-1</strain>
    </source>
</reference>
<name>A0A1U9KAU4_9BACL</name>
<dbReference type="STRING" id="1471761.B0W44_16830"/>
<gene>
    <name evidence="3" type="ORF">B0W44_16830</name>
</gene>
<evidence type="ECO:0000259" key="2">
    <source>
        <dbReference type="PROSITE" id="PS50943"/>
    </source>
</evidence>
<dbReference type="AlphaFoldDB" id="A0A1U9KAU4"/>
<protein>
    <recommendedName>
        <fullName evidence="2">HTH cro/C1-type domain-containing protein</fullName>
    </recommendedName>
</protein>
<dbReference type="OrthoDB" id="72638at2"/>
<dbReference type="PANTHER" id="PTHR46558:SF11">
    <property type="entry name" value="HTH-TYPE TRANSCRIPTIONAL REGULATOR XRE"/>
    <property type="match status" value="1"/>
</dbReference>
<dbReference type="PANTHER" id="PTHR46558">
    <property type="entry name" value="TRACRIPTIONAL REGULATORY PROTEIN-RELATED-RELATED"/>
    <property type="match status" value="1"/>
</dbReference>
<evidence type="ECO:0000313" key="4">
    <source>
        <dbReference type="Proteomes" id="UP000188603"/>
    </source>
</evidence>
<dbReference type="RefSeq" id="WP_077721028.1">
    <property type="nucleotide sequence ID" value="NZ_CP019699.1"/>
</dbReference>
<dbReference type="GO" id="GO:0003677">
    <property type="term" value="F:DNA binding"/>
    <property type="evidence" value="ECO:0007669"/>
    <property type="project" value="UniProtKB-KW"/>
</dbReference>
<accession>A0A1U9KAU4</accession>
<organism evidence="3 4">
    <name type="scientific">Novibacillus thermophilus</name>
    <dbReference type="NCBI Taxonomy" id="1471761"/>
    <lineage>
        <taxon>Bacteria</taxon>
        <taxon>Bacillati</taxon>
        <taxon>Bacillota</taxon>
        <taxon>Bacilli</taxon>
        <taxon>Bacillales</taxon>
        <taxon>Thermoactinomycetaceae</taxon>
        <taxon>Novibacillus</taxon>
    </lineage>
</organism>
<dbReference type="SUPFAM" id="SSF47413">
    <property type="entry name" value="lambda repressor-like DNA-binding domains"/>
    <property type="match status" value="1"/>
</dbReference>